<dbReference type="InterPro" id="IPR024079">
    <property type="entry name" value="MetalloPept_cat_dom_sf"/>
</dbReference>
<dbReference type="InterPro" id="IPR000718">
    <property type="entry name" value="Peptidase_M13"/>
</dbReference>
<keyword evidence="8 13" id="KW-0067">ATP-binding</keyword>
<name>A0ABQ8JBN6_DERPT</name>
<comment type="catalytic activity">
    <reaction evidence="13">
        <text>ATP + H2O = ADP + phosphate + H(+)</text>
        <dbReference type="Rhea" id="RHEA:13065"/>
        <dbReference type="ChEBI" id="CHEBI:15377"/>
        <dbReference type="ChEBI" id="CHEBI:15378"/>
        <dbReference type="ChEBI" id="CHEBI:30616"/>
        <dbReference type="ChEBI" id="CHEBI:43474"/>
        <dbReference type="ChEBI" id="CHEBI:456216"/>
        <dbReference type="EC" id="3.6.4.12"/>
    </reaction>
</comment>
<evidence type="ECO:0000256" key="11">
    <source>
        <dbReference type="ARBA" id="ARBA00023125"/>
    </source>
</evidence>
<protein>
    <recommendedName>
        <fullName evidence="13">DNA replication ATP-dependent helicase/nuclease</fullName>
        <ecNumber evidence="13">3.1.-.-</ecNumber>
        <ecNumber evidence="13">3.6.4.12</ecNumber>
    </recommendedName>
</protein>
<dbReference type="InterPro" id="IPR041677">
    <property type="entry name" value="DNA2/NAM7_AAA_11"/>
</dbReference>
<keyword evidence="13" id="KW-0511">Multifunctional enzyme</keyword>
<dbReference type="CDD" id="cd22318">
    <property type="entry name" value="DNA2_N-like"/>
    <property type="match status" value="1"/>
</dbReference>
<dbReference type="Gene3D" id="1.10.1380.10">
    <property type="entry name" value="Neutral endopeptidase , domain2"/>
    <property type="match status" value="1"/>
</dbReference>
<dbReference type="PROSITE" id="PS51885">
    <property type="entry name" value="NEPRILYSIN"/>
    <property type="match status" value="1"/>
</dbReference>
<dbReference type="Pfam" id="PF13086">
    <property type="entry name" value="AAA_11"/>
    <property type="match status" value="2"/>
</dbReference>
<feature type="non-terminal residue" evidence="18">
    <location>
        <position position="1"/>
    </location>
</feature>
<reference evidence="18 19" key="2">
    <citation type="journal article" date="2022" name="Mol. Biol. Evol.">
        <title>Comparative Genomics Reveals Insights into the Divergent Evolution of Astigmatic Mites and Household Pest Adaptations.</title>
        <authorList>
            <person name="Xiong Q."/>
            <person name="Wan A.T."/>
            <person name="Liu X."/>
            <person name="Fung C.S."/>
            <person name="Xiao X."/>
            <person name="Malainual N."/>
            <person name="Hou J."/>
            <person name="Wang L."/>
            <person name="Wang M."/>
            <person name="Yang K.Y."/>
            <person name="Cui Y."/>
            <person name="Leung E.L."/>
            <person name="Nong W."/>
            <person name="Shin S.K."/>
            <person name="Au S.W."/>
            <person name="Jeong K.Y."/>
            <person name="Chew F.T."/>
            <person name="Hui J.H."/>
            <person name="Leung T.F."/>
            <person name="Tungtrongchitr A."/>
            <person name="Zhong N."/>
            <person name="Liu Z."/>
            <person name="Tsui S.K."/>
        </authorList>
    </citation>
    <scope>NUCLEOTIDE SEQUENCE [LARGE SCALE GENOMIC DNA]</scope>
    <source>
        <strain evidence="18">Derp</strain>
    </source>
</reference>
<comment type="function">
    <text evidence="13">Key enzyme involved in DNA replication and DNA repair. Involved in Okazaki fragments processing by cleaving long flaps that escape FEN1: flaps that are longer than 27 nucleotides are coated by replication protein A complex (RPA), leading to recruit DNA2 which cleaves the flap until it is too short to bind RPA and becomes a substrate for FEN1. Also involved in 5'-end resection of DNA during double-strand break (DSB) repair by mediating the cleavage of 5'-ssDNA.</text>
</comment>
<dbReference type="InterPro" id="IPR014808">
    <property type="entry name" value="DNA_replication_fac_Dna2_N"/>
</dbReference>
<dbReference type="CDD" id="cd18808">
    <property type="entry name" value="SF1_C_Upf1"/>
    <property type="match status" value="1"/>
</dbReference>
<feature type="domain" description="DNA2/NAM7 helicase-like C-terminal" evidence="17">
    <location>
        <begin position="839"/>
        <end position="1096"/>
    </location>
</feature>
<comment type="similarity">
    <text evidence="13">Belongs to the DNA2/NAM7 helicase family.</text>
</comment>
<evidence type="ECO:0000256" key="2">
    <source>
        <dbReference type="ARBA" id="ARBA00022722"/>
    </source>
</evidence>
<evidence type="ECO:0000256" key="9">
    <source>
        <dbReference type="ARBA" id="ARBA00023004"/>
    </source>
</evidence>
<dbReference type="PANTHER" id="PTHR10887">
    <property type="entry name" value="DNA2/NAM7 HELICASE FAMILY"/>
    <property type="match status" value="1"/>
</dbReference>
<evidence type="ECO:0000256" key="7">
    <source>
        <dbReference type="ARBA" id="ARBA00022806"/>
    </source>
</evidence>
<keyword evidence="13" id="KW-0158">Chromosome</keyword>
<reference evidence="18 19" key="1">
    <citation type="journal article" date="2018" name="J. Allergy Clin. Immunol.">
        <title>High-quality assembly of Dermatophagoides pteronyssinus genome and transcriptome reveals a wide range of novel allergens.</title>
        <authorList>
            <person name="Liu X.Y."/>
            <person name="Yang K.Y."/>
            <person name="Wang M.Q."/>
            <person name="Kwok J.S."/>
            <person name="Zeng X."/>
            <person name="Yang Z."/>
            <person name="Xiao X.J."/>
            <person name="Lau C.P."/>
            <person name="Li Y."/>
            <person name="Huang Z.M."/>
            <person name="Ba J.G."/>
            <person name="Yim A.K."/>
            <person name="Ouyang C.Y."/>
            <person name="Ngai S.M."/>
            <person name="Chan T.F."/>
            <person name="Leung E.L."/>
            <person name="Liu L."/>
            <person name="Liu Z.G."/>
            <person name="Tsui S.K."/>
        </authorList>
    </citation>
    <scope>NUCLEOTIDE SEQUENCE [LARGE SCALE GENOMIC DNA]</scope>
    <source>
        <strain evidence="18">Derp</strain>
    </source>
</reference>
<dbReference type="EMBL" id="NJHN03000054">
    <property type="protein sequence ID" value="KAH9420014.1"/>
    <property type="molecule type" value="Genomic_DNA"/>
</dbReference>
<keyword evidence="11 13" id="KW-0238">DNA-binding</keyword>
<dbReference type="PANTHER" id="PTHR10887:SF433">
    <property type="entry name" value="DNA REPLICATION ATP-DEPENDENT HELICASE_NUCLEASE DNA2"/>
    <property type="match status" value="1"/>
</dbReference>
<organism evidence="18 19">
    <name type="scientific">Dermatophagoides pteronyssinus</name>
    <name type="common">European house dust mite</name>
    <dbReference type="NCBI Taxonomy" id="6956"/>
    <lineage>
        <taxon>Eukaryota</taxon>
        <taxon>Metazoa</taxon>
        <taxon>Ecdysozoa</taxon>
        <taxon>Arthropoda</taxon>
        <taxon>Chelicerata</taxon>
        <taxon>Arachnida</taxon>
        <taxon>Acari</taxon>
        <taxon>Acariformes</taxon>
        <taxon>Sarcoptiformes</taxon>
        <taxon>Astigmata</taxon>
        <taxon>Psoroptidia</taxon>
        <taxon>Analgoidea</taxon>
        <taxon>Pyroglyphidae</taxon>
        <taxon>Dermatophagoidinae</taxon>
        <taxon>Dermatophagoides</taxon>
    </lineage>
</organism>
<evidence type="ECO:0000256" key="13">
    <source>
        <dbReference type="RuleBase" id="RU367041"/>
    </source>
</evidence>
<feature type="domain" description="DNA2/NAM7 helicase helicase" evidence="16">
    <location>
        <begin position="614"/>
        <end position="717"/>
    </location>
</feature>
<dbReference type="SUPFAM" id="SSF55486">
    <property type="entry name" value="Metalloproteases ('zincins'), catalytic domain"/>
    <property type="match status" value="1"/>
</dbReference>
<evidence type="ECO:0000256" key="4">
    <source>
        <dbReference type="ARBA" id="ARBA00022741"/>
    </source>
</evidence>
<evidence type="ECO:0000256" key="1">
    <source>
        <dbReference type="ARBA" id="ARBA00007357"/>
    </source>
</evidence>
<evidence type="ECO:0000259" key="15">
    <source>
        <dbReference type="Pfam" id="PF08696"/>
    </source>
</evidence>
<feature type="domain" description="Peptidase M13 N-terminal" evidence="14">
    <location>
        <begin position="1150"/>
        <end position="1533"/>
    </location>
</feature>
<keyword evidence="19" id="KW-1185">Reference proteome</keyword>
<keyword evidence="12 13" id="KW-0234">DNA repair</keyword>
<keyword evidence="10 13" id="KW-0411">Iron-sulfur</keyword>
<evidence type="ECO:0000256" key="8">
    <source>
        <dbReference type="ARBA" id="ARBA00022840"/>
    </source>
</evidence>
<evidence type="ECO:0000256" key="12">
    <source>
        <dbReference type="ARBA" id="ARBA00023204"/>
    </source>
</evidence>
<dbReference type="Pfam" id="PF13087">
    <property type="entry name" value="AAA_12"/>
    <property type="match status" value="1"/>
</dbReference>
<dbReference type="InterPro" id="IPR008753">
    <property type="entry name" value="Peptidase_M13_N"/>
</dbReference>
<dbReference type="EC" id="3.1.-.-" evidence="13"/>
<evidence type="ECO:0000259" key="17">
    <source>
        <dbReference type="Pfam" id="PF13087"/>
    </source>
</evidence>
<feature type="domain" description="DNA replication factor Dna2 N-terminal" evidence="15">
    <location>
        <begin position="50"/>
        <end position="241"/>
    </location>
</feature>
<dbReference type="InterPro" id="IPR027417">
    <property type="entry name" value="P-loop_NTPase"/>
</dbReference>
<keyword evidence="2 13" id="KW-0540">Nuclease</keyword>
<proteinExistence type="inferred from homology"/>
<keyword evidence="5 13" id="KW-0227">DNA damage</keyword>
<dbReference type="InterPro" id="IPR042089">
    <property type="entry name" value="Peptidase_M13_dom_2"/>
</dbReference>
<keyword evidence="9 13" id="KW-0408">Iron</keyword>
<comment type="subcellular location">
    <subcellularLocation>
        <location evidence="13">Nucleus</location>
    </subcellularLocation>
    <subcellularLocation>
        <location evidence="13">Chromosome</location>
    </subcellularLocation>
</comment>
<evidence type="ECO:0000256" key="10">
    <source>
        <dbReference type="ARBA" id="ARBA00023014"/>
    </source>
</evidence>
<dbReference type="Pfam" id="PF05649">
    <property type="entry name" value="Peptidase_M13_N"/>
    <property type="match status" value="1"/>
</dbReference>
<evidence type="ECO:0000256" key="5">
    <source>
        <dbReference type="ARBA" id="ARBA00022763"/>
    </source>
</evidence>
<comment type="caution">
    <text evidence="18">The sequence shown here is derived from an EMBL/GenBank/DDBJ whole genome shotgun (WGS) entry which is preliminary data.</text>
</comment>
<sequence>NFNYLKELQANAEHVPKKIPTRFLVTHSDHLNDNELILRLESTFSINDNVDKFVCILRDFWKNLTIEPKEFVNIYDPKIENNSTLIIDNLNGLIIVRPDVLIPITTLMAASFCMRKAWLSRMFEIIGEPNKALLIGTIVHEIFQECFLHQQYDVSQIENIFLKIIPNHTLELYGLNMTREDLMQEVKPYIRSISNWFKIYVGNESNNYKKLFSIQRLHDVENTIWSTKYGFIGKIDLSLEVIIEDKNNMTKYSNLIPLELKTGRHSFSSSHMGQVILYSFIMTDKYVNYKSSGGYLLYLKDDAKTEHIPTNHNVFRDLILLRNKFVRFYDKLGIIDETNKKDLVMKGPATLNSERTCRRCEHNLDCSLIYRCFDQSLFDNPNDSHFSSTITAHLKGREMEFFSNMLELLEIERQFCMASEEFVDFWNFRSEECEKFGIGLSKMKIKFKDERTIIFHRNPKATMLSSKLFSLNNDIKMNLTLLEGRRAVISEELINSTKTFEIYGNFCRQLCIMIGQIESFSTDTTEIIIKLEKDACIMNPQAVYRIDFLKNISNRAMLINFSNLLRLMYSETDDARARELREIIIHGRIPKSNMNGYKFGTYNQLYNSPILSGLNIQQKRCILGILKTKCSLIFGSPGSGKTQTIVSLIQILVEHGYSILVTSYTHVAVDNILMKLVRFNDENDKNVDFVRMGPTLRINPQLLKYSDHDRTKKWLETENITALNHFYSTIPVVAATCLGVFNHPLFQKRTFDFCIIDEASQVFLCTSLGPLFNCHNFVLVGDQKQLPPVVQSPYARQNGLDESLFSRLLNTSGKQDIGHYDDNNELDVEKDNKSDQSIRIFPLFIQYRMNSVIMQVANKLTYDNQLKCANKQVETISLSDYLLINDKSNRIIEEHRSSYLSKIISPDLNDSVIFIDTSSIESAFETSDDDNSGCNNFSHQRSLSLIINENDSSTTNNDNTKCSFVINKFEARLILHIVRTLLMIYSNNNNDKNVANFNVDNIGIISPFRRQVNKIRELFGQQFLEQNHLEINTVDQYQGRDKDVIIYSCVKSCSSGETINPNETQPIIDSELLKDERRLNVAVTRAKRKLIIIGNCQTLKRYLPFLLISSLFIFNVFLYYYELEQKNCRNDACINLTNEIFNSIDYSVNPCDDFYQFVCGNWIRHVQIPSELDFIDPMVIVKLNVEQQLGYVLDNSWDIQQNQINRKIIKSNSLAVEWAVKLYQLCKNTPPPKYSKSFGKKFYEKWSKLELPNELNWPIVKKRDRKLLNQYFDDNWIEIYAIFYYEFGFGPIFEFEVSEIEWDRDSVIFCFNRFILETSNDQQRFNDRPKELLKIIKTFYPSINISDEVIYQAIMEVIQMEKSILSAINDEIDDTELYRIQLKNLYNRTEPGNMTKFLNKLTLYSQQIKTNISTQQWTDEDFVGIEKIFSFVTIFEYIAENSKHILYNFLWIKAMEYSLEKLLPKTANECFEIMYDDKYELQFALARIWIDEWLKIGSKLKTIEMINYLKQAAIQSIKTNKWLDKQTKNRAFIQMKQLITTEILLRTKERSSWKFA</sequence>
<keyword evidence="6 13" id="KW-0378">Hydrolase</keyword>
<dbReference type="InterPro" id="IPR041679">
    <property type="entry name" value="DNA2/NAM7-like_C"/>
</dbReference>
<evidence type="ECO:0000256" key="6">
    <source>
        <dbReference type="ARBA" id="ARBA00022801"/>
    </source>
</evidence>
<keyword evidence="13" id="KW-0235">DNA replication</keyword>
<evidence type="ECO:0000313" key="18">
    <source>
        <dbReference type="EMBL" id="KAH9420014.1"/>
    </source>
</evidence>
<gene>
    <name evidence="18" type="primary">DNA2</name>
    <name evidence="18" type="ORF">DERP_001847</name>
</gene>
<comment type="similarity">
    <text evidence="1">Belongs to the peptidase M13 family.</text>
</comment>
<dbReference type="InterPro" id="IPR045055">
    <property type="entry name" value="DNA2/NAM7-like"/>
</dbReference>
<evidence type="ECO:0000313" key="19">
    <source>
        <dbReference type="Proteomes" id="UP000887458"/>
    </source>
</evidence>
<dbReference type="InterPro" id="IPR047187">
    <property type="entry name" value="SF1_C_Upf1"/>
</dbReference>
<dbReference type="Pfam" id="PF08696">
    <property type="entry name" value="Dna2"/>
    <property type="match status" value="1"/>
</dbReference>
<dbReference type="Proteomes" id="UP000887458">
    <property type="component" value="Unassembled WGS sequence"/>
</dbReference>
<dbReference type="EC" id="3.6.4.12" evidence="13"/>
<keyword evidence="7 13" id="KW-0347">Helicase</keyword>
<accession>A0ABQ8JBN6</accession>
<dbReference type="SUPFAM" id="SSF52540">
    <property type="entry name" value="P-loop containing nucleoside triphosphate hydrolases"/>
    <property type="match status" value="1"/>
</dbReference>
<keyword evidence="13" id="KW-0539">Nucleus</keyword>
<evidence type="ECO:0000259" key="16">
    <source>
        <dbReference type="Pfam" id="PF13086"/>
    </source>
</evidence>
<dbReference type="Gene3D" id="3.40.390.10">
    <property type="entry name" value="Collagenase (Catalytic Domain)"/>
    <property type="match status" value="1"/>
</dbReference>
<keyword evidence="13" id="KW-0004">4Fe-4S</keyword>
<keyword evidence="4 13" id="KW-0547">Nucleotide-binding</keyword>
<feature type="domain" description="DNA2/NAM7 helicase helicase" evidence="16">
    <location>
        <begin position="721"/>
        <end position="792"/>
    </location>
</feature>
<evidence type="ECO:0000256" key="3">
    <source>
        <dbReference type="ARBA" id="ARBA00022723"/>
    </source>
</evidence>
<keyword evidence="3 13" id="KW-0479">Metal-binding</keyword>
<evidence type="ECO:0000259" key="14">
    <source>
        <dbReference type="Pfam" id="PF05649"/>
    </source>
</evidence>
<dbReference type="Gene3D" id="3.40.50.300">
    <property type="entry name" value="P-loop containing nucleotide triphosphate hydrolases"/>
    <property type="match status" value="2"/>
</dbReference>